<dbReference type="EMBL" id="BK016267">
    <property type="protein sequence ID" value="DAG06246.1"/>
    <property type="molecule type" value="Genomic_DNA"/>
</dbReference>
<evidence type="ECO:0000256" key="1">
    <source>
        <dbReference type="SAM" id="Phobius"/>
    </source>
</evidence>
<feature type="transmembrane region" description="Helical" evidence="1">
    <location>
        <begin position="6"/>
        <end position="36"/>
    </location>
</feature>
<keyword evidence="1" id="KW-0472">Membrane</keyword>
<name>A0A8S5VHT3_9CAUD</name>
<evidence type="ECO:0000313" key="2">
    <source>
        <dbReference type="EMBL" id="DAG06246.1"/>
    </source>
</evidence>
<protein>
    <submittedName>
        <fullName evidence="2">Uncharacterized protein</fullName>
    </submittedName>
</protein>
<keyword evidence="1" id="KW-1133">Transmembrane helix</keyword>
<accession>A0A8S5VHT3</accession>
<organism evidence="2">
    <name type="scientific">Siphoviridae sp. ct3z32</name>
    <dbReference type="NCBI Taxonomy" id="2825327"/>
    <lineage>
        <taxon>Viruses</taxon>
        <taxon>Duplodnaviria</taxon>
        <taxon>Heunggongvirae</taxon>
        <taxon>Uroviricota</taxon>
        <taxon>Caudoviricetes</taxon>
    </lineage>
</organism>
<keyword evidence="1" id="KW-0812">Transmembrane</keyword>
<reference evidence="2" key="1">
    <citation type="journal article" date="2021" name="Proc. Natl. Acad. Sci. U.S.A.">
        <title>A Catalog of Tens of Thousands of Viruses from Human Metagenomes Reveals Hidden Associations with Chronic Diseases.</title>
        <authorList>
            <person name="Tisza M.J."/>
            <person name="Buck C.B."/>
        </authorList>
    </citation>
    <scope>NUCLEOTIDE SEQUENCE</scope>
    <source>
        <strain evidence="2">Ct3z32</strain>
    </source>
</reference>
<proteinExistence type="predicted"/>
<sequence>MRHGLLYYLICTILIIFIVFILLGVVFAVFSAAMYVN</sequence>